<reference evidence="2 3" key="1">
    <citation type="journal article" date="2014" name="Int. J. Syst. Evol. Microbiol.">
        <title>Phylogenomics and the dynamic genome evolution of the genus Streptococcus.</title>
        <authorList>
            <consortium name="The Broad Institute Genome Sequencing Platform"/>
            <person name="Richards V.P."/>
            <person name="Palmer S.R."/>
            <person name="Pavinski Bitar P.D."/>
            <person name="Qin X."/>
            <person name="Weinstock G.M."/>
            <person name="Highlander S.K."/>
            <person name="Town C.D."/>
            <person name="Burne R.A."/>
            <person name="Stanhope M.J."/>
        </authorList>
    </citation>
    <scope>NUCLEOTIDE SEQUENCE [LARGE SCALE GENOMIC DNA]</scope>
    <source>
        <strain evidence="2 3">707-05</strain>
    </source>
</reference>
<keyword evidence="1" id="KW-1133">Transmembrane helix</keyword>
<evidence type="ECO:0000313" key="2">
    <source>
        <dbReference type="EMBL" id="EHI69232.1"/>
    </source>
</evidence>
<dbReference type="Proteomes" id="UP000003330">
    <property type="component" value="Unassembled WGS sequence"/>
</dbReference>
<gene>
    <name evidence="2" type="ORF">STRIC_1756</name>
</gene>
<proteinExistence type="predicted"/>
<comment type="caution">
    <text evidence="2">The sequence shown here is derived from an EMBL/GenBank/DDBJ whole genome shotgun (WGS) entry which is preliminary data.</text>
</comment>
<dbReference type="OrthoDB" id="2237727at2"/>
<feature type="transmembrane region" description="Helical" evidence="1">
    <location>
        <begin position="178"/>
        <end position="200"/>
    </location>
</feature>
<feature type="transmembrane region" description="Helical" evidence="1">
    <location>
        <begin position="78"/>
        <end position="99"/>
    </location>
</feature>
<feature type="transmembrane region" description="Helical" evidence="1">
    <location>
        <begin position="30"/>
        <end position="51"/>
    </location>
</feature>
<evidence type="ECO:0000313" key="3">
    <source>
        <dbReference type="Proteomes" id="UP000003330"/>
    </source>
</evidence>
<keyword evidence="1" id="KW-0812">Transmembrane</keyword>
<feature type="transmembrane region" description="Helical" evidence="1">
    <location>
        <begin position="230"/>
        <end position="249"/>
    </location>
</feature>
<feature type="transmembrane region" description="Helical" evidence="1">
    <location>
        <begin position="6"/>
        <end position="23"/>
    </location>
</feature>
<protein>
    <submittedName>
        <fullName evidence="2">Uncharacterized protein</fullName>
    </submittedName>
</protein>
<keyword evidence="3" id="KW-1185">Reference proteome</keyword>
<accession>G5K4L9</accession>
<feature type="transmembrane region" description="Helical" evidence="1">
    <location>
        <begin position="151"/>
        <end position="172"/>
    </location>
</feature>
<organism evidence="2 3">
    <name type="scientific">Streptococcus ictaluri 707-05</name>
    <dbReference type="NCBI Taxonomy" id="764299"/>
    <lineage>
        <taxon>Bacteria</taxon>
        <taxon>Bacillati</taxon>
        <taxon>Bacillota</taxon>
        <taxon>Bacilli</taxon>
        <taxon>Lactobacillales</taxon>
        <taxon>Streptococcaceae</taxon>
        <taxon>Streptococcus</taxon>
    </lineage>
</organism>
<evidence type="ECO:0000256" key="1">
    <source>
        <dbReference type="SAM" id="Phobius"/>
    </source>
</evidence>
<sequence length="279" mass="31819">MIGHVLVAIGFVLVGTGLVFLGTGNPNKALGAIIFGFLFLLASTFCFYVFAEPTDLKESMIFRHDERNRSLRHKTWSYFGYPLVGILLLVALFFPQLTLKQMMSMSLYNILVYLVNQGKLGKDKKTFKSKQAYIDYQRQQFPKVSKQNKHLGYALMIFATVLGLASLMMTFYEVSTSAPAHMLLVISFPLFFMGNILAFVRRDFNETMVAKRYVVETDERNKAIAERARWIETTVIVLAILVLALAFPHLRLNKVMVPLLIFGIPLDRLLRWALGKYVL</sequence>
<keyword evidence="1" id="KW-0472">Membrane</keyword>
<dbReference type="AlphaFoldDB" id="G5K4L9"/>
<name>G5K4L9_9STRE</name>
<dbReference type="RefSeq" id="WP_008090293.1">
    <property type="nucleotide sequence ID" value="NZ_AEUX02000007.1"/>
</dbReference>
<dbReference type="STRING" id="764299.STRIC_1756"/>
<dbReference type="EMBL" id="AEUX02000007">
    <property type="protein sequence ID" value="EHI69232.1"/>
    <property type="molecule type" value="Genomic_DNA"/>
</dbReference>